<gene>
    <name evidence="1" type="ORF">ACFOMG_10075</name>
</gene>
<organism evidence="1 2">
    <name type="scientific">Bacterioplanoides pacificum</name>
    <dbReference type="NCBI Taxonomy" id="1171596"/>
    <lineage>
        <taxon>Bacteria</taxon>
        <taxon>Pseudomonadati</taxon>
        <taxon>Pseudomonadota</taxon>
        <taxon>Gammaproteobacteria</taxon>
        <taxon>Oceanospirillales</taxon>
        <taxon>Oceanospirillaceae</taxon>
        <taxon>Bacterioplanoides</taxon>
    </lineage>
</organism>
<dbReference type="Proteomes" id="UP001595722">
    <property type="component" value="Unassembled WGS sequence"/>
</dbReference>
<dbReference type="RefSeq" id="WP_376866539.1">
    <property type="nucleotide sequence ID" value="NZ_JBHRYB010000008.1"/>
</dbReference>
<dbReference type="InterPro" id="IPR014942">
    <property type="entry name" value="AbiEii"/>
</dbReference>
<dbReference type="EMBL" id="JBHRYB010000008">
    <property type="protein sequence ID" value="MFC3680443.1"/>
    <property type="molecule type" value="Genomic_DNA"/>
</dbReference>
<protein>
    <submittedName>
        <fullName evidence="1">Nucleotidyl transferase AbiEii/AbiGii toxin family protein</fullName>
    </submittedName>
</protein>
<proteinExistence type="predicted"/>
<keyword evidence="2" id="KW-1185">Reference proteome</keyword>
<evidence type="ECO:0000313" key="2">
    <source>
        <dbReference type="Proteomes" id="UP001595722"/>
    </source>
</evidence>
<dbReference type="Pfam" id="PF08843">
    <property type="entry name" value="AbiEii"/>
    <property type="match status" value="1"/>
</dbReference>
<dbReference type="GO" id="GO:0016740">
    <property type="term" value="F:transferase activity"/>
    <property type="evidence" value="ECO:0007669"/>
    <property type="project" value="UniProtKB-KW"/>
</dbReference>
<name>A0ABV7VWM6_9GAMM</name>
<evidence type="ECO:0000313" key="1">
    <source>
        <dbReference type="EMBL" id="MFC3680443.1"/>
    </source>
</evidence>
<accession>A0ABV7VWM6</accession>
<reference evidence="2" key="1">
    <citation type="journal article" date="2019" name="Int. J. Syst. Evol. Microbiol.">
        <title>The Global Catalogue of Microorganisms (GCM) 10K type strain sequencing project: providing services to taxonomists for standard genome sequencing and annotation.</title>
        <authorList>
            <consortium name="The Broad Institute Genomics Platform"/>
            <consortium name="The Broad Institute Genome Sequencing Center for Infectious Disease"/>
            <person name="Wu L."/>
            <person name="Ma J."/>
        </authorList>
    </citation>
    <scope>NUCLEOTIDE SEQUENCE [LARGE SCALE GENOMIC DNA]</scope>
    <source>
        <strain evidence="2">KCTC 42424</strain>
    </source>
</reference>
<keyword evidence="1" id="KW-0808">Transferase</keyword>
<comment type="caution">
    <text evidence="1">The sequence shown here is derived from an EMBL/GenBank/DDBJ whole genome shotgun (WGS) entry which is preliminary data.</text>
</comment>
<sequence>MAGKLPAGLVEMYQLVEQCAHAQKISFLIVGALSRDLVLHHGYGARIERGTRDVDFAVQIAGWDEFDRLKSSLIQLGFHEDKKLKYRLHFSDHEGIPWELDLLPFGEVSDGTRDISWPPDGDFKMSTLGFPEALENAWLVKLKEDPECIVPVASPVTMILLKLVAWTEREPMVRAKDALDVAYIIRSYEKIPEVYAQLYDLGFMEECDWDSELASASLLGEQLAAVARFETQEYLQENLINNRRQSASFIADMQAESAQQWLHALLQMKRSR</sequence>